<dbReference type="InterPro" id="IPR002495">
    <property type="entry name" value="Glyco_trans_8"/>
</dbReference>
<proteinExistence type="predicted"/>
<dbReference type="RefSeq" id="WP_181660515.1">
    <property type="nucleotide sequence ID" value="NZ_JACEHE010000020.1"/>
</dbReference>
<evidence type="ECO:0000313" key="2">
    <source>
        <dbReference type="Proteomes" id="UP000545761"/>
    </source>
</evidence>
<comment type="caution">
    <text evidence="1">The sequence shown here is derived from an EMBL/GenBank/DDBJ whole genome shotgun (WGS) entry which is preliminary data.</text>
</comment>
<gene>
    <name evidence="1" type="ORF">H1D24_28115</name>
</gene>
<protein>
    <recommendedName>
        <fullName evidence="3">Glycosyltransferase family 8 protein</fullName>
    </recommendedName>
</protein>
<dbReference type="SUPFAM" id="SSF53448">
    <property type="entry name" value="Nucleotide-diphospho-sugar transferases"/>
    <property type="match status" value="1"/>
</dbReference>
<accession>A0A7W0DQV5</accession>
<dbReference type="InterPro" id="IPR029044">
    <property type="entry name" value="Nucleotide-diphossugar_trans"/>
</dbReference>
<dbReference type="AlphaFoldDB" id="A0A7W0DQV5"/>
<sequence length="297" mass="33222">MHAFGLCVDERYLLPALTAITSLADGIGPAARRTTAVRVLTLDLAPAHACLLAAIAKRVGFGSFDLRWARPAARALLVEGHYISVTTYLRFQFTPQFVRRPYLIYVDSDVLVRGDLAEPLDRLPADRVGAVRDEFNPSVGECPALPGLADRFPSVRGRPYYNAGVLWLHTATMNRVRSGAKWALAAGRRHILHNDQDALNLWLLATRAAHPVDTAFNRFEVARFLQRGDWVRRVVDRPLRADPRARLVHFVGPEKPWRSDCPTTEDVREYRMHLRATLRHVRRLGAVGVEAGSGGVR</sequence>
<reference evidence="1 2" key="1">
    <citation type="submission" date="2020-07" db="EMBL/GenBank/DDBJ databases">
        <title>Streptomyces isolated from Indian soil.</title>
        <authorList>
            <person name="Mandal S."/>
            <person name="Maiti P.K."/>
        </authorList>
    </citation>
    <scope>NUCLEOTIDE SEQUENCE [LARGE SCALE GENOMIC DNA]</scope>
    <source>
        <strain evidence="1 2">PSKA28</strain>
    </source>
</reference>
<dbReference type="Pfam" id="PF01501">
    <property type="entry name" value="Glyco_transf_8"/>
    <property type="match status" value="1"/>
</dbReference>
<organism evidence="1 2">
    <name type="scientific">Streptomyces himalayensis subsp. himalayensis</name>
    <dbReference type="NCBI Taxonomy" id="2756131"/>
    <lineage>
        <taxon>Bacteria</taxon>
        <taxon>Bacillati</taxon>
        <taxon>Actinomycetota</taxon>
        <taxon>Actinomycetes</taxon>
        <taxon>Kitasatosporales</taxon>
        <taxon>Streptomycetaceae</taxon>
        <taxon>Streptomyces</taxon>
        <taxon>Streptomyces himalayensis</taxon>
    </lineage>
</organism>
<name>A0A7W0DQV5_9ACTN</name>
<dbReference type="EMBL" id="JACEHE010000020">
    <property type="protein sequence ID" value="MBA2949583.1"/>
    <property type="molecule type" value="Genomic_DNA"/>
</dbReference>
<dbReference type="Gene3D" id="3.90.550.10">
    <property type="entry name" value="Spore Coat Polysaccharide Biosynthesis Protein SpsA, Chain A"/>
    <property type="match status" value="1"/>
</dbReference>
<dbReference type="Proteomes" id="UP000545761">
    <property type="component" value="Unassembled WGS sequence"/>
</dbReference>
<dbReference type="GO" id="GO:0016757">
    <property type="term" value="F:glycosyltransferase activity"/>
    <property type="evidence" value="ECO:0007669"/>
    <property type="project" value="InterPro"/>
</dbReference>
<evidence type="ECO:0000313" key="1">
    <source>
        <dbReference type="EMBL" id="MBA2949583.1"/>
    </source>
</evidence>
<evidence type="ECO:0008006" key="3">
    <source>
        <dbReference type="Google" id="ProtNLM"/>
    </source>
</evidence>